<keyword evidence="5" id="KW-0539">Nucleus</keyword>
<dbReference type="GO" id="GO:0000981">
    <property type="term" value="F:DNA-binding transcription factor activity, RNA polymerase II-specific"/>
    <property type="evidence" value="ECO:0007669"/>
    <property type="project" value="TreeGrafter"/>
</dbReference>
<dbReference type="CDD" id="cd12148">
    <property type="entry name" value="fungal_TF_MHR"/>
    <property type="match status" value="1"/>
</dbReference>
<evidence type="ECO:0000313" key="8">
    <source>
        <dbReference type="Proteomes" id="UP001172673"/>
    </source>
</evidence>
<feature type="coiled-coil region" evidence="6">
    <location>
        <begin position="13"/>
        <end position="40"/>
    </location>
</feature>
<organism evidence="7 8">
    <name type="scientific">Cladophialophora chaetospira</name>
    <dbReference type="NCBI Taxonomy" id="386627"/>
    <lineage>
        <taxon>Eukaryota</taxon>
        <taxon>Fungi</taxon>
        <taxon>Dikarya</taxon>
        <taxon>Ascomycota</taxon>
        <taxon>Pezizomycotina</taxon>
        <taxon>Eurotiomycetes</taxon>
        <taxon>Chaetothyriomycetidae</taxon>
        <taxon>Chaetothyriales</taxon>
        <taxon>Herpotrichiellaceae</taxon>
        <taxon>Cladophialophora</taxon>
    </lineage>
</organism>
<dbReference type="GO" id="GO:0005634">
    <property type="term" value="C:nucleus"/>
    <property type="evidence" value="ECO:0007669"/>
    <property type="project" value="UniProtKB-SubCell"/>
</dbReference>
<dbReference type="EMBL" id="JAPDRK010000002">
    <property type="protein sequence ID" value="KAJ9615859.1"/>
    <property type="molecule type" value="Genomic_DNA"/>
</dbReference>
<evidence type="ECO:0000313" key="7">
    <source>
        <dbReference type="EMBL" id="KAJ9615859.1"/>
    </source>
</evidence>
<proteinExistence type="predicted"/>
<evidence type="ECO:0000256" key="4">
    <source>
        <dbReference type="ARBA" id="ARBA00023163"/>
    </source>
</evidence>
<evidence type="ECO:0000256" key="2">
    <source>
        <dbReference type="ARBA" id="ARBA00023015"/>
    </source>
</evidence>
<dbReference type="PANTHER" id="PTHR31845">
    <property type="entry name" value="FINGER DOMAIN PROTEIN, PUTATIVE-RELATED"/>
    <property type="match status" value="1"/>
</dbReference>
<sequence length="583" mass="65610">MTFFGDMSVLLGADAVHSKFDQLEKELQQLRSLVAHNQNRVTSQSTSPSNVDRNVDGVTLAMGLDASLNYEPLDLEGLNGGANETDRGTGGLPTLLVDQDSAIHEEGLGRNFMLGRSPAQQARSLEIFVLHKQQIDPLFDEYFKYYHPHLSFLDPALSPDQYFERSPLLFWTIVTTAARRYREEPSLFAGLFRAVTRLTWATISVRPHNRFMVEAILLQVAWPFPCPTIAADNSYLLISIAVQASIQLGLHLPEIHQEFSTLKLRLLPEEIKESAKTWAACNLVAQSTTAGMGYPTIARFGWTTERTCDSANPYGIPDDLRHQLMIAKFSYRVEQVMTGNATNATGLPKDTDRQVLMTLLERDLQELEMQIKAQQLSSFNQIYLEHARLNLLVYYFFESKHTSLKKEGLLKAFATASEVIARISAEDDASKFLLYAPVCIFHLLTVCAFLLLKILSSSYSQYVDFEAGKKSFNATVLALRRWSVANNDLSARIAEILALLWRGLDASSARSEVEPELRLHSRQTASLLWDGLWRWKEEFGGQAKAYPSPSNASQYATIDDQTFIDSDFFDNTGWIWGHDAQVS</sequence>
<evidence type="ECO:0000256" key="1">
    <source>
        <dbReference type="ARBA" id="ARBA00004123"/>
    </source>
</evidence>
<keyword evidence="4" id="KW-0804">Transcription</keyword>
<keyword evidence="3" id="KW-0238">DNA-binding</keyword>
<dbReference type="AlphaFoldDB" id="A0AA38XLU4"/>
<evidence type="ECO:0000256" key="3">
    <source>
        <dbReference type="ARBA" id="ARBA00023125"/>
    </source>
</evidence>
<dbReference type="GO" id="GO:0000976">
    <property type="term" value="F:transcription cis-regulatory region binding"/>
    <property type="evidence" value="ECO:0007669"/>
    <property type="project" value="TreeGrafter"/>
</dbReference>
<dbReference type="PANTHER" id="PTHR31845:SF21">
    <property type="entry name" value="REGULATORY PROTEIN LEU3"/>
    <property type="match status" value="1"/>
</dbReference>
<dbReference type="Proteomes" id="UP001172673">
    <property type="component" value="Unassembled WGS sequence"/>
</dbReference>
<name>A0AA38XLU4_9EURO</name>
<evidence type="ECO:0000256" key="5">
    <source>
        <dbReference type="ARBA" id="ARBA00023242"/>
    </source>
</evidence>
<keyword evidence="6" id="KW-0175">Coiled coil</keyword>
<keyword evidence="2" id="KW-0805">Transcription regulation</keyword>
<gene>
    <name evidence="7" type="ORF">H2200_001936</name>
</gene>
<dbReference type="InterPro" id="IPR051089">
    <property type="entry name" value="prtT"/>
</dbReference>
<protein>
    <recommendedName>
        <fullName evidence="9">Transcription factor domain-containing protein</fullName>
    </recommendedName>
</protein>
<accession>A0AA38XLU4</accession>
<comment type="subcellular location">
    <subcellularLocation>
        <location evidence="1">Nucleus</location>
    </subcellularLocation>
</comment>
<evidence type="ECO:0008006" key="9">
    <source>
        <dbReference type="Google" id="ProtNLM"/>
    </source>
</evidence>
<evidence type="ECO:0000256" key="6">
    <source>
        <dbReference type="SAM" id="Coils"/>
    </source>
</evidence>
<keyword evidence="8" id="KW-1185">Reference proteome</keyword>
<comment type="caution">
    <text evidence="7">The sequence shown here is derived from an EMBL/GenBank/DDBJ whole genome shotgun (WGS) entry which is preliminary data.</text>
</comment>
<reference evidence="7" key="1">
    <citation type="submission" date="2022-10" db="EMBL/GenBank/DDBJ databases">
        <title>Culturing micro-colonial fungi from biological soil crusts in the Mojave desert and describing Neophaeococcomyces mojavensis, and introducing the new genera and species Taxawa tesnikishii.</title>
        <authorList>
            <person name="Kurbessoian T."/>
            <person name="Stajich J.E."/>
        </authorList>
    </citation>
    <scope>NUCLEOTIDE SEQUENCE</scope>
    <source>
        <strain evidence="7">TK_41</strain>
    </source>
</reference>